<evidence type="ECO:0000313" key="4">
    <source>
        <dbReference type="Proteomes" id="UP001280629"/>
    </source>
</evidence>
<gene>
    <name evidence="3" type="ORF">QT716_02195</name>
</gene>
<dbReference type="EMBL" id="JAUBDH010000001">
    <property type="protein sequence ID" value="MDW0108854.1"/>
    <property type="molecule type" value="Genomic_DNA"/>
</dbReference>
<dbReference type="InterPro" id="IPR001119">
    <property type="entry name" value="SLH_dom"/>
</dbReference>
<organism evidence="3 4">
    <name type="scientific">Sporosarcina aquimarina</name>
    <dbReference type="NCBI Taxonomy" id="114975"/>
    <lineage>
        <taxon>Bacteria</taxon>
        <taxon>Bacillati</taxon>
        <taxon>Bacillota</taxon>
        <taxon>Bacilli</taxon>
        <taxon>Bacillales</taxon>
        <taxon>Caryophanaceae</taxon>
        <taxon>Sporosarcina</taxon>
    </lineage>
</organism>
<dbReference type="Proteomes" id="UP001280629">
    <property type="component" value="Unassembled WGS sequence"/>
</dbReference>
<keyword evidence="4" id="KW-1185">Reference proteome</keyword>
<protein>
    <submittedName>
        <fullName evidence="3">S-layer homology domain-containing protein</fullName>
    </submittedName>
</protein>
<proteinExistence type="predicted"/>
<dbReference type="PROSITE" id="PS51272">
    <property type="entry name" value="SLH"/>
    <property type="match status" value="3"/>
</dbReference>
<evidence type="ECO:0000256" key="1">
    <source>
        <dbReference type="SAM" id="SignalP"/>
    </source>
</evidence>
<keyword evidence="1" id="KW-0732">Signal</keyword>
<accession>A0ABU4FVX3</accession>
<feature type="signal peptide" evidence="1">
    <location>
        <begin position="1"/>
        <end position="24"/>
    </location>
</feature>
<evidence type="ECO:0000259" key="2">
    <source>
        <dbReference type="PROSITE" id="PS51272"/>
    </source>
</evidence>
<dbReference type="PANTHER" id="PTHR43308:SF5">
    <property type="entry name" value="S-LAYER PROTEIN _ PEPTIDOGLYCAN ENDO-BETA-N-ACETYLGLUCOSAMINIDASE"/>
    <property type="match status" value="1"/>
</dbReference>
<dbReference type="Pfam" id="PF00395">
    <property type="entry name" value="SLH"/>
    <property type="match status" value="3"/>
</dbReference>
<feature type="domain" description="SLH" evidence="2">
    <location>
        <begin position="88"/>
        <end position="142"/>
    </location>
</feature>
<feature type="domain" description="SLH" evidence="2">
    <location>
        <begin position="143"/>
        <end position="206"/>
    </location>
</feature>
<sequence length="358" mass="39464">MKKFTSLLAVGALSLTLAAQPVAAAASFPDVPDSNRFHDEINYLVDQKIITGYSNGNFQPKRNVTRGEAAIMIGRTLKLDGAKRDTKFKDVSKNYGASGYIAAATDKGIIGGFKDGTYRPDATISRGDMAMIIDRAFELVTNSHYQFKDVGVKMTAYGATRALAGNYITTGYPDGTFKPKGTVTREQFSAFIARGLDIDFKQKTQMKDSYAYDLTKQYVFAGPEGDRMMTYKYESKMMNGKPLGYTWESKNLKTGEVNYFGQSENSEYLMAGIPYSDYSPALKYPVKLNSKWQIGMNSNEVDQVTGVNKTVKTSYKTFTGAVEVTSNTGHKTYYVKGIGLVKSINPKGIVVSELKSLK</sequence>
<reference evidence="3 4" key="1">
    <citation type="submission" date="2023-06" db="EMBL/GenBank/DDBJ databases">
        <title>Sporosarcina sp. nov., isolated from Korean traditional fermented seafood 'Jeotgal'.</title>
        <authorList>
            <person name="Yang A.-I."/>
            <person name="Shin N.-R."/>
        </authorList>
    </citation>
    <scope>NUCLEOTIDE SEQUENCE [LARGE SCALE GENOMIC DNA]</scope>
    <source>
        <strain evidence="3 4">KCTC3840</strain>
    </source>
</reference>
<feature type="domain" description="SLH" evidence="2">
    <location>
        <begin position="24"/>
        <end position="87"/>
    </location>
</feature>
<dbReference type="InterPro" id="IPR051465">
    <property type="entry name" value="Cell_Envelope_Struct_Comp"/>
</dbReference>
<name>A0ABU4FVX3_9BACL</name>
<feature type="chain" id="PRO_5046708013" evidence="1">
    <location>
        <begin position="25"/>
        <end position="358"/>
    </location>
</feature>
<dbReference type="RefSeq" id="WP_317934138.1">
    <property type="nucleotide sequence ID" value="NZ_JAUBDH010000001.1"/>
</dbReference>
<evidence type="ECO:0000313" key="3">
    <source>
        <dbReference type="EMBL" id="MDW0108854.1"/>
    </source>
</evidence>
<comment type="caution">
    <text evidence="3">The sequence shown here is derived from an EMBL/GenBank/DDBJ whole genome shotgun (WGS) entry which is preliminary data.</text>
</comment>
<dbReference type="PANTHER" id="PTHR43308">
    <property type="entry name" value="OUTER MEMBRANE PROTEIN ALPHA-RELATED"/>
    <property type="match status" value="1"/>
</dbReference>